<dbReference type="EMBL" id="FNUG01000002">
    <property type="protein sequence ID" value="SEE84073.1"/>
    <property type="molecule type" value="Genomic_DNA"/>
</dbReference>
<dbReference type="SUPFAM" id="SSF51206">
    <property type="entry name" value="cAMP-binding domain-like"/>
    <property type="match status" value="1"/>
</dbReference>
<evidence type="ECO:0000313" key="6">
    <source>
        <dbReference type="EMBL" id="SEE84073.1"/>
    </source>
</evidence>
<dbReference type="InterPro" id="IPR018490">
    <property type="entry name" value="cNMP-bd_dom_sf"/>
</dbReference>
<organism evidence="6 7">
    <name type="scientific">Salinimicrobium catena</name>
    <dbReference type="NCBI Taxonomy" id="390640"/>
    <lineage>
        <taxon>Bacteria</taxon>
        <taxon>Pseudomonadati</taxon>
        <taxon>Bacteroidota</taxon>
        <taxon>Flavobacteriia</taxon>
        <taxon>Flavobacteriales</taxon>
        <taxon>Flavobacteriaceae</taxon>
        <taxon>Salinimicrobium</taxon>
    </lineage>
</organism>
<dbReference type="InterPro" id="IPR036390">
    <property type="entry name" value="WH_DNA-bd_sf"/>
</dbReference>
<dbReference type="Pfam" id="PF13545">
    <property type="entry name" value="HTH_Crp_2"/>
    <property type="match status" value="1"/>
</dbReference>
<keyword evidence="3" id="KW-0804">Transcription</keyword>
<evidence type="ECO:0000259" key="5">
    <source>
        <dbReference type="PROSITE" id="PS51063"/>
    </source>
</evidence>
<evidence type="ECO:0000256" key="2">
    <source>
        <dbReference type="ARBA" id="ARBA00023125"/>
    </source>
</evidence>
<dbReference type="AlphaFoldDB" id="A0A1H5M4F2"/>
<dbReference type="InterPro" id="IPR036388">
    <property type="entry name" value="WH-like_DNA-bd_sf"/>
</dbReference>
<dbReference type="GO" id="GO:0003677">
    <property type="term" value="F:DNA binding"/>
    <property type="evidence" value="ECO:0007669"/>
    <property type="project" value="UniProtKB-KW"/>
</dbReference>
<dbReference type="SUPFAM" id="SSF46785">
    <property type="entry name" value="Winged helix' DNA-binding domain"/>
    <property type="match status" value="1"/>
</dbReference>
<keyword evidence="7" id="KW-1185">Reference proteome</keyword>
<dbReference type="Gene3D" id="2.60.120.10">
    <property type="entry name" value="Jelly Rolls"/>
    <property type="match status" value="1"/>
</dbReference>
<name>A0A1H5M4F2_9FLAO</name>
<dbReference type="SMART" id="SM00100">
    <property type="entry name" value="cNMP"/>
    <property type="match status" value="1"/>
</dbReference>
<dbReference type="InterPro" id="IPR012318">
    <property type="entry name" value="HTH_CRP"/>
</dbReference>
<accession>A0A1H5M4F2</accession>
<proteinExistence type="predicted"/>
<dbReference type="PROSITE" id="PS51063">
    <property type="entry name" value="HTH_CRP_2"/>
    <property type="match status" value="1"/>
</dbReference>
<dbReference type="CDD" id="cd00038">
    <property type="entry name" value="CAP_ED"/>
    <property type="match status" value="1"/>
</dbReference>
<evidence type="ECO:0000259" key="4">
    <source>
        <dbReference type="PROSITE" id="PS50042"/>
    </source>
</evidence>
<dbReference type="GO" id="GO:0003700">
    <property type="term" value="F:DNA-binding transcription factor activity"/>
    <property type="evidence" value="ECO:0007669"/>
    <property type="project" value="TreeGrafter"/>
</dbReference>
<dbReference type="GO" id="GO:0005829">
    <property type="term" value="C:cytosol"/>
    <property type="evidence" value="ECO:0007669"/>
    <property type="project" value="TreeGrafter"/>
</dbReference>
<keyword evidence="2" id="KW-0238">DNA-binding</keyword>
<dbReference type="PROSITE" id="PS50042">
    <property type="entry name" value="CNMP_BINDING_3"/>
    <property type="match status" value="1"/>
</dbReference>
<dbReference type="InterPro" id="IPR014710">
    <property type="entry name" value="RmlC-like_jellyroll"/>
</dbReference>
<dbReference type="Gene3D" id="1.10.10.10">
    <property type="entry name" value="Winged helix-like DNA-binding domain superfamily/Winged helix DNA-binding domain"/>
    <property type="match status" value="1"/>
</dbReference>
<dbReference type="PANTHER" id="PTHR24567">
    <property type="entry name" value="CRP FAMILY TRANSCRIPTIONAL REGULATORY PROTEIN"/>
    <property type="match status" value="1"/>
</dbReference>
<feature type="domain" description="HTH crp-type" evidence="5">
    <location>
        <begin position="185"/>
        <end position="254"/>
    </location>
</feature>
<protein>
    <submittedName>
        <fullName evidence="6">CRP/FNR family transcriptional regulator, anaerobic regulatory protein</fullName>
    </submittedName>
</protein>
<dbReference type="STRING" id="390640.SAMN04488034_102549"/>
<sequence length="278" mass="32452">MCIFNINLSQPSNRPQIVSYSEFVYFDRCSMEMTIKKRKQYIQALQNNKLLKGLPEYRLQNILNDLEEETWTKHTCRVDRQKSLFHFYFILSGRLKVYKVDKDTGREFTLFILTKNDVFDVLCLLEQTEHPVYYETLDKVGLLCAPMGKMRQWVQENPEINRNMLPYLGQQLKTMEEYASNVTLIDISTRLAKLILTHINSESKKLELINDLSNEELANLIGSTRAVVNRHLQDFKNDGILSLGRQKVEIKNLQLLLERANISSQKKPNTAADDLTEK</sequence>
<evidence type="ECO:0000313" key="7">
    <source>
        <dbReference type="Proteomes" id="UP000199448"/>
    </source>
</evidence>
<feature type="domain" description="Cyclic nucleotide-binding" evidence="4">
    <location>
        <begin position="50"/>
        <end position="171"/>
    </location>
</feature>
<dbReference type="InterPro" id="IPR000595">
    <property type="entry name" value="cNMP-bd_dom"/>
</dbReference>
<gene>
    <name evidence="6" type="ORF">SAMN04488034_102549</name>
</gene>
<dbReference type="PANTHER" id="PTHR24567:SF26">
    <property type="entry name" value="REGULATORY PROTEIN YEIL"/>
    <property type="match status" value="1"/>
</dbReference>
<dbReference type="Proteomes" id="UP000199448">
    <property type="component" value="Unassembled WGS sequence"/>
</dbReference>
<evidence type="ECO:0000256" key="3">
    <source>
        <dbReference type="ARBA" id="ARBA00023163"/>
    </source>
</evidence>
<dbReference type="InterPro" id="IPR050397">
    <property type="entry name" value="Env_Response_Regulators"/>
</dbReference>
<dbReference type="Pfam" id="PF00027">
    <property type="entry name" value="cNMP_binding"/>
    <property type="match status" value="1"/>
</dbReference>
<reference evidence="6 7" key="1">
    <citation type="submission" date="2016-10" db="EMBL/GenBank/DDBJ databases">
        <authorList>
            <person name="de Groot N.N."/>
        </authorList>
    </citation>
    <scope>NUCLEOTIDE SEQUENCE [LARGE SCALE GENOMIC DNA]</scope>
    <source>
        <strain evidence="6 7">DSM 23553</strain>
    </source>
</reference>
<dbReference type="SMART" id="SM00419">
    <property type="entry name" value="HTH_CRP"/>
    <property type="match status" value="1"/>
</dbReference>
<keyword evidence="1" id="KW-0805">Transcription regulation</keyword>
<evidence type="ECO:0000256" key="1">
    <source>
        <dbReference type="ARBA" id="ARBA00023015"/>
    </source>
</evidence>